<feature type="transmembrane region" description="Helical" evidence="1">
    <location>
        <begin position="72"/>
        <end position="93"/>
    </location>
</feature>
<dbReference type="Proteomes" id="UP001228581">
    <property type="component" value="Unassembled WGS sequence"/>
</dbReference>
<organism evidence="2 3">
    <name type="scientific">Xanthocytophaga flava</name>
    <dbReference type="NCBI Taxonomy" id="3048013"/>
    <lineage>
        <taxon>Bacteria</taxon>
        <taxon>Pseudomonadati</taxon>
        <taxon>Bacteroidota</taxon>
        <taxon>Cytophagia</taxon>
        <taxon>Cytophagales</taxon>
        <taxon>Rhodocytophagaceae</taxon>
        <taxon>Xanthocytophaga</taxon>
    </lineage>
</organism>
<keyword evidence="1" id="KW-1133">Transmembrane helix</keyword>
<comment type="caution">
    <text evidence="2">The sequence shown here is derived from an EMBL/GenBank/DDBJ whole genome shotgun (WGS) entry which is preliminary data.</text>
</comment>
<dbReference type="EMBL" id="JASJOT010000016">
    <property type="protein sequence ID" value="MDJ1495675.1"/>
    <property type="molecule type" value="Genomic_DNA"/>
</dbReference>
<evidence type="ECO:0000313" key="2">
    <source>
        <dbReference type="EMBL" id="MDJ1495675.1"/>
    </source>
</evidence>
<keyword evidence="1" id="KW-0812">Transmembrane</keyword>
<proteinExistence type="predicted"/>
<keyword evidence="3" id="KW-1185">Reference proteome</keyword>
<gene>
    <name evidence="2" type="ORF">QNI19_22255</name>
</gene>
<dbReference type="RefSeq" id="WP_313999894.1">
    <property type="nucleotide sequence ID" value="NZ_JASJOR010000007.1"/>
</dbReference>
<feature type="transmembrane region" description="Helical" evidence="1">
    <location>
        <begin position="36"/>
        <end position="60"/>
    </location>
</feature>
<name>A0ABT7CPK3_9BACT</name>
<evidence type="ECO:0000313" key="3">
    <source>
        <dbReference type="Proteomes" id="UP001228581"/>
    </source>
</evidence>
<feature type="transmembrane region" description="Helical" evidence="1">
    <location>
        <begin position="145"/>
        <end position="167"/>
    </location>
</feature>
<keyword evidence="1" id="KW-0472">Membrane</keyword>
<accession>A0ABT7CPK3</accession>
<feature type="transmembrane region" description="Helical" evidence="1">
    <location>
        <begin position="6"/>
        <end position="24"/>
    </location>
</feature>
<sequence length="170" mass="19698">MNGREFFLQAIYFVIYVGLQMVFVRNLVVFDVAFCFVYVAFILLLPLETDTVLLLLLSLITGLLVDSFYDTAGIHAAACVLIGYLRPWVIRIITPRGGYDQNLRISLDHMGTEWFFSYSLILIVFHHLALFLIEASQWSLVPLALLKTLCSSVFTWIMLVIIQYLFYRRR</sequence>
<evidence type="ECO:0000256" key="1">
    <source>
        <dbReference type="SAM" id="Phobius"/>
    </source>
</evidence>
<reference evidence="2 3" key="1">
    <citation type="submission" date="2023-05" db="EMBL/GenBank/DDBJ databases">
        <authorList>
            <person name="Zhang X."/>
        </authorList>
    </citation>
    <scope>NUCLEOTIDE SEQUENCE [LARGE SCALE GENOMIC DNA]</scope>
    <source>
        <strain evidence="2 3">DM2B3-1</strain>
    </source>
</reference>
<protein>
    <submittedName>
        <fullName evidence="2">Rod shape-determining protein MreD</fullName>
    </submittedName>
</protein>
<feature type="transmembrane region" description="Helical" evidence="1">
    <location>
        <begin position="114"/>
        <end position="133"/>
    </location>
</feature>